<dbReference type="InterPro" id="IPR025554">
    <property type="entry name" value="DUF4140"/>
</dbReference>
<dbReference type="Proteomes" id="UP000468581">
    <property type="component" value="Unassembled WGS sequence"/>
</dbReference>
<feature type="signal peptide" evidence="2">
    <location>
        <begin position="1"/>
        <end position="17"/>
    </location>
</feature>
<evidence type="ECO:0000313" key="6">
    <source>
        <dbReference type="Proteomes" id="UP000468581"/>
    </source>
</evidence>
<evidence type="ECO:0000256" key="2">
    <source>
        <dbReference type="SAM" id="SignalP"/>
    </source>
</evidence>
<sequence>MKKLILLLFLVCSATYANERKTDSKITEVTVYLQGARISREAVITLKSGINEVLLGGLSTLIDENSIQLNGLNTVSVLAINHQINYLSLKPDSEEFLLLEKKIKALEREIALHNNLIKGLQEEESLLNNNRKLGTETEGTTLEKVKEFATYYGNRIRLIGDEIFDTKLKIEQFKEEMNRYSAEIRKLRSSSEKETGEIVLKLEAAEATQIRLQISYNVSNAGWFPVYDIKAENTDSALSLHYKAHVYQQTGVNWNNSKITLSTDDPTIDNSKPDLTSYYLNYVNPATYRNRTQATKKHKFKYNPLIKKVSGVVLDSYGQPLPGVNVVVKGTAHGVQTDFDGRYTLDITEGQNLSFSFVGQQTKEVPIYSPNINVRLEEDVARLEEVVVSAYGEESSSHKVKIRGNSSVRADQAPLYIVDGVPQEDIGHIDQSEIKSTQILKGSDATTLYGSRAASGVVLITTKAYKEKELATTKEFSIKKKYSIASVDDITVIYIDDFKVKTEYEYFSAPVLNENVFLTAKLTEWEQFDLLPGEANVYFGGSYSGKSFIDPYQVEKELTVSLGVDPNIVVERKQLNNFKSTTFIGGSKVVNKTYEISLKSNKSQDIQLTLMDRIPISQNKGIKVDDVEYGDAEFDKKKSLLSWKIDLSPQKPVKKELSYTIKFPKYKHINL</sequence>
<reference evidence="5 6" key="1">
    <citation type="submission" date="2020-01" db="EMBL/GenBank/DDBJ databases">
        <title>Leptobacterium flavescens.</title>
        <authorList>
            <person name="Wang G."/>
        </authorList>
    </citation>
    <scope>NUCLEOTIDE SEQUENCE [LARGE SCALE GENOMIC DNA]</scope>
    <source>
        <strain evidence="5 6">KCTC 22160</strain>
    </source>
</reference>
<evidence type="ECO:0000259" key="4">
    <source>
        <dbReference type="Pfam" id="PF13600"/>
    </source>
</evidence>
<dbReference type="InterPro" id="IPR037291">
    <property type="entry name" value="DUF4139"/>
</dbReference>
<protein>
    <submittedName>
        <fullName evidence="5">Mucoidy inhibitor MuiA family protein</fullName>
    </submittedName>
</protein>
<dbReference type="SUPFAM" id="SSF56935">
    <property type="entry name" value="Porins"/>
    <property type="match status" value="1"/>
</dbReference>
<feature type="domain" description="DUF4140" evidence="4">
    <location>
        <begin position="29"/>
        <end position="127"/>
    </location>
</feature>
<evidence type="ECO:0000313" key="5">
    <source>
        <dbReference type="EMBL" id="NER13419.1"/>
    </source>
</evidence>
<dbReference type="NCBIfam" id="TIGR02231">
    <property type="entry name" value="mucoidy inhibitor MuiA family protein"/>
    <property type="match status" value="2"/>
</dbReference>
<comment type="caution">
    <text evidence="5">The sequence shown here is derived from an EMBL/GenBank/DDBJ whole genome shotgun (WGS) entry which is preliminary data.</text>
</comment>
<dbReference type="SUPFAM" id="SSF49464">
    <property type="entry name" value="Carboxypeptidase regulatory domain-like"/>
    <property type="match status" value="1"/>
</dbReference>
<name>A0A6P0UNJ4_9FLAO</name>
<proteinExistence type="predicted"/>
<evidence type="ECO:0000256" key="1">
    <source>
        <dbReference type="SAM" id="Coils"/>
    </source>
</evidence>
<feature type="domain" description="DUF4139" evidence="3">
    <location>
        <begin position="212"/>
        <end position="665"/>
    </location>
</feature>
<dbReference type="EMBL" id="JAABOO010000002">
    <property type="protein sequence ID" value="NER13419.1"/>
    <property type="molecule type" value="Genomic_DNA"/>
</dbReference>
<feature type="coiled-coil region" evidence="1">
    <location>
        <begin position="96"/>
        <end position="123"/>
    </location>
</feature>
<dbReference type="Gene3D" id="2.170.130.10">
    <property type="entry name" value="TonB-dependent receptor, plug domain"/>
    <property type="match status" value="1"/>
</dbReference>
<dbReference type="AlphaFoldDB" id="A0A6P0UNJ4"/>
<dbReference type="Pfam" id="PF13598">
    <property type="entry name" value="DUF4139"/>
    <property type="match status" value="1"/>
</dbReference>
<keyword evidence="1" id="KW-0175">Coiled coil</keyword>
<feature type="chain" id="PRO_5026908186" evidence="2">
    <location>
        <begin position="18"/>
        <end position="671"/>
    </location>
</feature>
<dbReference type="PANTHER" id="PTHR31005">
    <property type="entry name" value="DUF4139 DOMAIN-CONTAINING PROTEIN"/>
    <property type="match status" value="1"/>
</dbReference>
<keyword evidence="6" id="KW-1185">Reference proteome</keyword>
<keyword evidence="2" id="KW-0732">Signal</keyword>
<gene>
    <name evidence="5" type="ORF">GWK08_08230</name>
</gene>
<dbReference type="RefSeq" id="WP_163606459.1">
    <property type="nucleotide sequence ID" value="NZ_JAABOO010000002.1"/>
</dbReference>
<evidence type="ECO:0000259" key="3">
    <source>
        <dbReference type="Pfam" id="PF13598"/>
    </source>
</evidence>
<organism evidence="5 6">
    <name type="scientific">Leptobacterium flavescens</name>
    <dbReference type="NCBI Taxonomy" id="472055"/>
    <lineage>
        <taxon>Bacteria</taxon>
        <taxon>Pseudomonadati</taxon>
        <taxon>Bacteroidota</taxon>
        <taxon>Flavobacteriia</taxon>
        <taxon>Flavobacteriales</taxon>
        <taxon>Flavobacteriaceae</taxon>
        <taxon>Leptobacterium</taxon>
    </lineage>
</organism>
<feature type="coiled-coil region" evidence="1">
    <location>
        <begin position="163"/>
        <end position="190"/>
    </location>
</feature>
<dbReference type="InterPro" id="IPR037066">
    <property type="entry name" value="Plug_dom_sf"/>
</dbReference>
<dbReference type="InterPro" id="IPR008969">
    <property type="entry name" value="CarboxyPept-like_regulatory"/>
</dbReference>
<dbReference type="Gene3D" id="2.60.40.1120">
    <property type="entry name" value="Carboxypeptidase-like, regulatory domain"/>
    <property type="match status" value="1"/>
</dbReference>
<dbReference type="PANTHER" id="PTHR31005:SF8">
    <property type="entry name" value="DUF4139 DOMAIN-CONTAINING PROTEIN"/>
    <property type="match status" value="1"/>
</dbReference>
<accession>A0A6P0UNJ4</accession>
<dbReference type="InterPro" id="IPR011935">
    <property type="entry name" value="CHP02231"/>
</dbReference>
<dbReference type="Pfam" id="PF13715">
    <property type="entry name" value="CarbopepD_reg_2"/>
    <property type="match status" value="1"/>
</dbReference>
<dbReference type="Pfam" id="PF13600">
    <property type="entry name" value="DUF4140"/>
    <property type="match status" value="1"/>
</dbReference>